<proteinExistence type="predicted"/>
<reference evidence="2 3" key="1">
    <citation type="submission" date="2023-01" db="EMBL/GenBank/DDBJ databases">
        <title>Complete genome sequence of Roseicyclus marinus strain Dej080120_10.</title>
        <authorList>
            <person name="Ueki S."/>
            <person name="Maruyama F."/>
        </authorList>
    </citation>
    <scope>NUCLEOTIDE SEQUENCE [LARGE SCALE GENOMIC DNA]</scope>
    <source>
        <strain evidence="2 3">Dej080120_10</strain>
    </source>
</reference>
<dbReference type="KEGG" id="rmai:MACH21_27520"/>
<dbReference type="Pfam" id="PF04248">
    <property type="entry name" value="NTP_transf_9"/>
    <property type="match status" value="1"/>
</dbReference>
<evidence type="ECO:0000313" key="2">
    <source>
        <dbReference type="EMBL" id="BDW86575.1"/>
    </source>
</evidence>
<dbReference type="EMBL" id="AP027266">
    <property type="protein sequence ID" value="BDW86575.1"/>
    <property type="molecule type" value="Genomic_DNA"/>
</dbReference>
<feature type="domain" description="DUF427" evidence="1">
    <location>
        <begin position="26"/>
        <end position="118"/>
    </location>
</feature>
<keyword evidence="3" id="KW-1185">Reference proteome</keyword>
<dbReference type="Proteomes" id="UP001337723">
    <property type="component" value="Chromosome"/>
</dbReference>
<dbReference type="AlphaFoldDB" id="A0AA48HF24"/>
<evidence type="ECO:0000259" key="1">
    <source>
        <dbReference type="Pfam" id="PF04248"/>
    </source>
</evidence>
<name>A0AA48HF24_9RHOB</name>
<accession>A0AA48HF24</accession>
<dbReference type="InterPro" id="IPR007361">
    <property type="entry name" value="DUF427"/>
</dbReference>
<gene>
    <name evidence="2" type="ORF">MACH21_27520</name>
</gene>
<sequence>MTLLPVENVQDYPRPPRLERVAQPLRVVFAGVPVAEAEAGTAWRVLETHHAPTYYLPPQAVLGAALVPVARETFCEWKGRAVYFDLVLNGRRSRNAAWSYPAPTHRFEAIKDHLAFYATSVDAAYVGDIKVMPQPGDFYGGWVTPNLTGRIKGAMGTLHW</sequence>
<dbReference type="PANTHER" id="PTHR43058:SF1">
    <property type="entry name" value="DUF427 DOMAIN-CONTAINING PROTEIN"/>
    <property type="match status" value="1"/>
</dbReference>
<dbReference type="PANTHER" id="PTHR43058">
    <property type="entry name" value="SLR0655 PROTEIN"/>
    <property type="match status" value="1"/>
</dbReference>
<dbReference type="RefSeq" id="WP_338272552.1">
    <property type="nucleotide sequence ID" value="NZ_AP027266.1"/>
</dbReference>
<organism evidence="2 3">
    <name type="scientific">Roseicyclus marinus</name>
    <dbReference type="NCBI Taxonomy" id="2161673"/>
    <lineage>
        <taxon>Bacteria</taxon>
        <taxon>Pseudomonadati</taxon>
        <taxon>Pseudomonadota</taxon>
        <taxon>Alphaproteobacteria</taxon>
        <taxon>Rhodobacterales</taxon>
        <taxon>Roseobacteraceae</taxon>
        <taxon>Roseicyclus</taxon>
    </lineage>
</organism>
<evidence type="ECO:0000313" key="3">
    <source>
        <dbReference type="Proteomes" id="UP001337723"/>
    </source>
</evidence>
<dbReference type="Gene3D" id="2.170.150.40">
    <property type="entry name" value="Domain of unknown function (DUF427)"/>
    <property type="match status" value="1"/>
</dbReference>
<dbReference type="InterPro" id="IPR038694">
    <property type="entry name" value="DUF427_sf"/>
</dbReference>
<protein>
    <recommendedName>
        <fullName evidence="1">DUF427 domain-containing protein</fullName>
    </recommendedName>
</protein>